<name>A0A544TAI7_9BACI</name>
<keyword evidence="2" id="KW-1185">Reference proteome</keyword>
<dbReference type="AlphaFoldDB" id="A0A544TAI7"/>
<comment type="caution">
    <text evidence="1">The sequence shown here is derived from an EMBL/GenBank/DDBJ whole genome shotgun (WGS) entry which is preliminary data.</text>
</comment>
<dbReference type="OrthoDB" id="2087266at2"/>
<proteinExistence type="predicted"/>
<evidence type="ECO:0000313" key="2">
    <source>
        <dbReference type="Proteomes" id="UP000317316"/>
    </source>
</evidence>
<organism evidence="1 2">
    <name type="scientific">Psychrobacillus lasiicapitis</name>
    <dbReference type="NCBI Taxonomy" id="1636719"/>
    <lineage>
        <taxon>Bacteria</taxon>
        <taxon>Bacillati</taxon>
        <taxon>Bacillota</taxon>
        <taxon>Bacilli</taxon>
        <taxon>Bacillales</taxon>
        <taxon>Bacillaceae</taxon>
        <taxon>Psychrobacillus</taxon>
    </lineage>
</organism>
<dbReference type="EMBL" id="VDGH01000004">
    <property type="protein sequence ID" value="TQR14477.1"/>
    <property type="molecule type" value="Genomic_DNA"/>
</dbReference>
<protein>
    <submittedName>
        <fullName evidence="1">DUF2612 domain-containing protein</fullName>
    </submittedName>
</protein>
<evidence type="ECO:0000313" key="1">
    <source>
        <dbReference type="EMBL" id="TQR14477.1"/>
    </source>
</evidence>
<dbReference type="RefSeq" id="WP_142538460.1">
    <property type="nucleotide sequence ID" value="NZ_BMIE01000003.1"/>
</dbReference>
<accession>A0A544TAI7</accession>
<gene>
    <name evidence="1" type="ORF">FG382_08455</name>
</gene>
<sequence length="212" mass="23173">MFSTKLIMSRFADYFAKHPTSNLSKLISIFSDELQVLQKTNETILEWRDIDKAQGKALDLVGENVNQPRGKASDEVYRILLKSKIARNMSDGSINAIIHVISIALSTDPSAIKIVEKWNDFDDPEPAAIKVIELPLKTMNKAGLDPTNFTRIVQCTVAAGIKVGVIELSGTFEFGTTAMEVDNLKGFGNINGTVGGYLGAVLIPSTFEQLPI</sequence>
<dbReference type="Proteomes" id="UP000317316">
    <property type="component" value="Unassembled WGS sequence"/>
</dbReference>
<reference evidence="1 2" key="1">
    <citation type="submission" date="2019-05" db="EMBL/GenBank/DDBJ databases">
        <title>Psychrobacillus vulpis sp. nov., a new species isolated from feces of a red fox that inhabits in The Tablas de Daimiel Natural Park, Albacete, Spain.</title>
        <authorList>
            <person name="Rodriguez M."/>
            <person name="Reina J.C."/>
            <person name="Bejar V."/>
            <person name="Llamas I."/>
        </authorList>
    </citation>
    <scope>NUCLEOTIDE SEQUENCE [LARGE SCALE GENOMIC DNA]</scope>
    <source>
        <strain evidence="1 2">NEAU-3TGS17</strain>
    </source>
</reference>